<keyword evidence="3" id="KW-1185">Reference proteome</keyword>
<dbReference type="EMBL" id="NBNE01022192">
    <property type="protein sequence ID" value="OWY90689.1"/>
    <property type="molecule type" value="Genomic_DNA"/>
</dbReference>
<name>A0A225UEZ6_9STRA</name>
<dbReference type="SUPFAM" id="SSF50630">
    <property type="entry name" value="Acid proteases"/>
    <property type="match status" value="1"/>
</dbReference>
<evidence type="ECO:0008006" key="4">
    <source>
        <dbReference type="Google" id="ProtNLM"/>
    </source>
</evidence>
<accession>A0A225UEZ6</accession>
<dbReference type="Proteomes" id="UP000198211">
    <property type="component" value="Unassembled WGS sequence"/>
</dbReference>
<protein>
    <recommendedName>
        <fullName evidence="4">Peptidase A2 domain-containing protein</fullName>
    </recommendedName>
</protein>
<dbReference type="Gene3D" id="2.40.70.10">
    <property type="entry name" value="Acid Proteases"/>
    <property type="match status" value="1"/>
</dbReference>
<dbReference type="GO" id="GO:0006508">
    <property type="term" value="P:proteolysis"/>
    <property type="evidence" value="ECO:0007669"/>
    <property type="project" value="InterPro"/>
</dbReference>
<dbReference type="GO" id="GO:0004190">
    <property type="term" value="F:aspartic-type endopeptidase activity"/>
    <property type="evidence" value="ECO:0007669"/>
    <property type="project" value="InterPro"/>
</dbReference>
<dbReference type="InterPro" id="IPR021109">
    <property type="entry name" value="Peptidase_aspartic_dom_sf"/>
</dbReference>
<dbReference type="AlphaFoldDB" id="A0A225UEZ6"/>
<comment type="caution">
    <text evidence="2">The sequence shown here is derived from an EMBL/GenBank/DDBJ whole genome shotgun (WGS) entry which is preliminary data.</text>
</comment>
<proteinExistence type="predicted"/>
<feature type="non-terminal residue" evidence="2">
    <location>
        <position position="130"/>
    </location>
</feature>
<sequence length="130" mass="15117">MGWWSAQKFDRRVRMLTLVEGAVNDQSTWILLDTGANVSIVSARYAKKLGLRDLPNQDLKYTEWQVLAYAEARDKDLYKKEEKLYEQWLATQPSAVARPEYTHPTSILQHEEDQTVGDNDMNEDRGDVQR</sequence>
<gene>
    <name evidence="2" type="ORF">PHMEG_00041070</name>
</gene>
<dbReference type="PROSITE" id="PS00141">
    <property type="entry name" value="ASP_PROTEASE"/>
    <property type="match status" value="1"/>
</dbReference>
<dbReference type="Pfam" id="PF13975">
    <property type="entry name" value="gag-asp_proteas"/>
    <property type="match status" value="1"/>
</dbReference>
<feature type="region of interest" description="Disordered" evidence="1">
    <location>
        <begin position="99"/>
        <end position="130"/>
    </location>
</feature>
<dbReference type="OrthoDB" id="122592at2759"/>
<evidence type="ECO:0000313" key="3">
    <source>
        <dbReference type="Proteomes" id="UP000198211"/>
    </source>
</evidence>
<organism evidence="2 3">
    <name type="scientific">Phytophthora megakarya</name>
    <dbReference type="NCBI Taxonomy" id="4795"/>
    <lineage>
        <taxon>Eukaryota</taxon>
        <taxon>Sar</taxon>
        <taxon>Stramenopiles</taxon>
        <taxon>Oomycota</taxon>
        <taxon>Peronosporomycetes</taxon>
        <taxon>Peronosporales</taxon>
        <taxon>Peronosporaceae</taxon>
        <taxon>Phytophthora</taxon>
    </lineage>
</organism>
<reference evidence="3" key="1">
    <citation type="submission" date="2017-03" db="EMBL/GenBank/DDBJ databases">
        <title>Phytopthora megakarya and P. palmivora, two closely related causual agents of cacao black pod achieved similar genome size and gene model numbers by different mechanisms.</title>
        <authorList>
            <person name="Ali S."/>
            <person name="Shao J."/>
            <person name="Larry D.J."/>
            <person name="Kronmiller B."/>
            <person name="Shen D."/>
            <person name="Strem M.D."/>
            <person name="Melnick R.L."/>
            <person name="Guiltinan M.J."/>
            <person name="Tyler B.M."/>
            <person name="Meinhardt L.W."/>
            <person name="Bailey B.A."/>
        </authorList>
    </citation>
    <scope>NUCLEOTIDE SEQUENCE [LARGE SCALE GENOMIC DNA]</scope>
    <source>
        <strain evidence="3">zdho120</strain>
    </source>
</reference>
<evidence type="ECO:0000256" key="1">
    <source>
        <dbReference type="SAM" id="MobiDB-lite"/>
    </source>
</evidence>
<evidence type="ECO:0000313" key="2">
    <source>
        <dbReference type="EMBL" id="OWY90689.1"/>
    </source>
</evidence>
<dbReference type="InterPro" id="IPR001969">
    <property type="entry name" value="Aspartic_peptidase_AS"/>
</dbReference>